<dbReference type="CDD" id="cd00303">
    <property type="entry name" value="retropepsin_like"/>
    <property type="match status" value="1"/>
</dbReference>
<keyword evidence="2" id="KW-1185">Reference proteome</keyword>
<dbReference type="Proteomes" id="UP001058974">
    <property type="component" value="Chromosome 2"/>
</dbReference>
<protein>
    <recommendedName>
        <fullName evidence="3">Polyprotein</fullName>
    </recommendedName>
</protein>
<proteinExistence type="predicted"/>
<dbReference type="EMBL" id="JAMSHJ010000002">
    <property type="protein sequence ID" value="KAI5435605.1"/>
    <property type="molecule type" value="Genomic_DNA"/>
</dbReference>
<dbReference type="GO" id="GO:0004190">
    <property type="term" value="F:aspartic-type endopeptidase activity"/>
    <property type="evidence" value="ECO:0007669"/>
    <property type="project" value="InterPro"/>
</dbReference>
<dbReference type="Gene3D" id="2.40.70.10">
    <property type="entry name" value="Acid Proteases"/>
    <property type="match status" value="1"/>
</dbReference>
<reference evidence="1 2" key="1">
    <citation type="journal article" date="2022" name="Nat. Genet.">
        <title>Improved pea reference genome and pan-genome highlight genomic features and evolutionary characteristics.</title>
        <authorList>
            <person name="Yang T."/>
            <person name="Liu R."/>
            <person name="Luo Y."/>
            <person name="Hu S."/>
            <person name="Wang D."/>
            <person name="Wang C."/>
            <person name="Pandey M.K."/>
            <person name="Ge S."/>
            <person name="Xu Q."/>
            <person name="Li N."/>
            <person name="Li G."/>
            <person name="Huang Y."/>
            <person name="Saxena R.K."/>
            <person name="Ji Y."/>
            <person name="Li M."/>
            <person name="Yan X."/>
            <person name="He Y."/>
            <person name="Liu Y."/>
            <person name="Wang X."/>
            <person name="Xiang C."/>
            <person name="Varshney R.K."/>
            <person name="Ding H."/>
            <person name="Gao S."/>
            <person name="Zong X."/>
        </authorList>
    </citation>
    <scope>NUCLEOTIDE SEQUENCE [LARGE SCALE GENOMIC DNA]</scope>
    <source>
        <strain evidence="1 2">cv. Zhongwan 6</strain>
    </source>
</reference>
<dbReference type="PANTHER" id="PTHR32108:SF9">
    <property type="entry name" value="REVERSE TRANSCRIPTASE RNASE H-LIKE DOMAIN-CONTAINING PROTEIN"/>
    <property type="match status" value="1"/>
</dbReference>
<accession>A0A9D5B9K0</accession>
<dbReference type="InterPro" id="IPR021109">
    <property type="entry name" value="Peptidase_aspartic_dom_sf"/>
</dbReference>
<evidence type="ECO:0000313" key="1">
    <source>
        <dbReference type="EMBL" id="KAI5435605.1"/>
    </source>
</evidence>
<organism evidence="1 2">
    <name type="scientific">Pisum sativum</name>
    <name type="common">Garden pea</name>
    <name type="synonym">Lathyrus oleraceus</name>
    <dbReference type="NCBI Taxonomy" id="3888"/>
    <lineage>
        <taxon>Eukaryota</taxon>
        <taxon>Viridiplantae</taxon>
        <taxon>Streptophyta</taxon>
        <taxon>Embryophyta</taxon>
        <taxon>Tracheophyta</taxon>
        <taxon>Spermatophyta</taxon>
        <taxon>Magnoliopsida</taxon>
        <taxon>eudicotyledons</taxon>
        <taxon>Gunneridae</taxon>
        <taxon>Pentapetalae</taxon>
        <taxon>rosids</taxon>
        <taxon>fabids</taxon>
        <taxon>Fabales</taxon>
        <taxon>Fabaceae</taxon>
        <taxon>Papilionoideae</taxon>
        <taxon>50 kb inversion clade</taxon>
        <taxon>NPAAA clade</taxon>
        <taxon>Hologalegina</taxon>
        <taxon>IRL clade</taxon>
        <taxon>Fabeae</taxon>
        <taxon>Lathyrus</taxon>
    </lineage>
</organism>
<evidence type="ECO:0008006" key="3">
    <source>
        <dbReference type="Google" id="ProtNLM"/>
    </source>
</evidence>
<dbReference type="InterPro" id="IPR001969">
    <property type="entry name" value="Aspartic_peptidase_AS"/>
</dbReference>
<name>A0A9D5B9K0_PEA</name>
<dbReference type="PROSITE" id="PS00141">
    <property type="entry name" value="ASP_PROTEASE"/>
    <property type="match status" value="1"/>
</dbReference>
<dbReference type="PANTHER" id="PTHR32108">
    <property type="entry name" value="DNA-DIRECTED RNA POLYMERASE SUBUNIT ALPHA"/>
    <property type="match status" value="1"/>
</dbReference>
<dbReference type="GO" id="GO:0006508">
    <property type="term" value="P:proteolysis"/>
    <property type="evidence" value="ECO:0007669"/>
    <property type="project" value="InterPro"/>
</dbReference>
<comment type="caution">
    <text evidence="1">The sequence shown here is derived from an EMBL/GenBank/DDBJ whole genome shotgun (WGS) entry which is preliminary data.</text>
</comment>
<sequence length="718" mass="80690">MIGKDLFGKTAVELCLVPNVKIQVKFKVHDFEKYIGNSCSLSHLVTYARKMSTQIDNDQLLIHYFQDSLTGVALRWHMGLDSARIRTFNDLGEAFIKQYKYNVDMAPDRDQFRTSSIFGSQEPTPTEKPITNSKTTSMMRSLVVMHKDIGMVSDCEHDHDGCAICSVNPRGCVVVKRYIQRMMDEGMIQIAQSRHVDDDVNFIVPVFKNMERVVIQYDNSNNNNNSQRSVSPLVIWLVGLVSYSSYKVVPYQYNATMLKDGQEVPLPTTSSVVSIVDVTKVEVPAIDSVSAPKCQSGETSNLKVNDDAEFDHIVANITSYNNLSFCDDELPKEGKNHNLALHISMNSKDDALSNVLVDTGSSLNVMPKSSLSNRSYQRAPIRYNGVIVKSFDGSRKTVIGEVDLLVKIGPTDFHITFQVMDIHLAYRCPLGRPWIHEAGAVTSVLHQKLKFVKTGKLVIISGEKALLGSHLSSFSYVEAEDEVGTPFQTLSIIAEKRVGAPMSSLKDARKIVEEGNIDQWGHMVEVSDNKGRTGVGFQQGLSTARSEDMQLNFHSGEDIHGNEQHLVALLEVNKGDDFTNFVTHGKACNNWNDVDIPIILHRSKIKEKSIYPFEEQIELVNLGFEDDLKEVKIGSRLYPDAKKGLVDLLREYSDVFAWSYQDMPSLDSEIVEHILPLKPKYPPVKQKLRRTHHDMAVKIKEEVQKQIDVGFLITAEYP</sequence>
<evidence type="ECO:0000313" key="2">
    <source>
        <dbReference type="Proteomes" id="UP001058974"/>
    </source>
</evidence>
<dbReference type="Gramene" id="Psat02G0213200-T1">
    <property type="protein sequence ID" value="KAI5435605.1"/>
    <property type="gene ID" value="KIW84_022132"/>
</dbReference>
<gene>
    <name evidence="1" type="ORF">KIW84_022132</name>
</gene>
<dbReference type="AlphaFoldDB" id="A0A9D5B9K0"/>